<dbReference type="SUPFAM" id="SSF90250">
    <property type="entry name" value="Troponin coil-coiled subunits"/>
    <property type="match status" value="1"/>
</dbReference>
<dbReference type="Gene3D" id="3.30.70.1820">
    <property type="entry name" value="L1 transposable element, RRM domain"/>
    <property type="match status" value="1"/>
</dbReference>
<accession>A0A2G8L391</accession>
<organism evidence="2 3">
    <name type="scientific">Stichopus japonicus</name>
    <name type="common">Sea cucumber</name>
    <dbReference type="NCBI Taxonomy" id="307972"/>
    <lineage>
        <taxon>Eukaryota</taxon>
        <taxon>Metazoa</taxon>
        <taxon>Echinodermata</taxon>
        <taxon>Eleutherozoa</taxon>
        <taxon>Echinozoa</taxon>
        <taxon>Holothuroidea</taxon>
        <taxon>Aspidochirotacea</taxon>
        <taxon>Aspidochirotida</taxon>
        <taxon>Stichopodidae</taxon>
        <taxon>Apostichopus</taxon>
    </lineage>
</organism>
<dbReference type="PANTHER" id="PTHR11505">
    <property type="entry name" value="L1 TRANSPOSABLE ELEMENT-RELATED"/>
    <property type="match status" value="1"/>
</dbReference>
<evidence type="ECO:0000313" key="2">
    <source>
        <dbReference type="EMBL" id="PIK54717.1"/>
    </source>
</evidence>
<dbReference type="Proteomes" id="UP000230750">
    <property type="component" value="Unassembled WGS sequence"/>
</dbReference>
<reference evidence="2 3" key="1">
    <citation type="journal article" date="2017" name="PLoS Biol.">
        <title>The sea cucumber genome provides insights into morphological evolution and visceral regeneration.</title>
        <authorList>
            <person name="Zhang X."/>
            <person name="Sun L."/>
            <person name="Yuan J."/>
            <person name="Sun Y."/>
            <person name="Gao Y."/>
            <person name="Zhang L."/>
            <person name="Li S."/>
            <person name="Dai H."/>
            <person name="Hamel J.F."/>
            <person name="Liu C."/>
            <person name="Yu Y."/>
            <person name="Liu S."/>
            <person name="Lin W."/>
            <person name="Guo K."/>
            <person name="Jin S."/>
            <person name="Xu P."/>
            <person name="Storey K.B."/>
            <person name="Huan P."/>
            <person name="Zhang T."/>
            <person name="Zhou Y."/>
            <person name="Zhang J."/>
            <person name="Lin C."/>
            <person name="Li X."/>
            <person name="Xing L."/>
            <person name="Huo D."/>
            <person name="Sun M."/>
            <person name="Wang L."/>
            <person name="Mercier A."/>
            <person name="Li F."/>
            <person name="Yang H."/>
            <person name="Xiang J."/>
        </authorList>
    </citation>
    <scope>NUCLEOTIDE SEQUENCE [LARGE SCALE GENOMIC DNA]</scope>
    <source>
        <strain evidence="2">Shaxun</strain>
        <tissue evidence="2">Muscle</tissue>
    </source>
</reference>
<proteinExistence type="predicted"/>
<evidence type="ECO:0000313" key="3">
    <source>
        <dbReference type="Proteomes" id="UP000230750"/>
    </source>
</evidence>
<keyword evidence="3" id="KW-1185">Reference proteome</keyword>
<feature type="coiled-coil region" evidence="1">
    <location>
        <begin position="53"/>
        <end position="104"/>
    </location>
</feature>
<comment type="caution">
    <text evidence="2">The sequence shown here is derived from an EMBL/GenBank/DDBJ whole genome shotgun (WGS) entry which is preliminary data.</text>
</comment>
<evidence type="ECO:0000256" key="1">
    <source>
        <dbReference type="SAM" id="Coils"/>
    </source>
</evidence>
<dbReference type="AlphaFoldDB" id="A0A2G8L391"/>
<sequence length="242" mass="27961">MPPKSQKITKETMAEVASLVTTELLLSEEFKAAIEKTVFNAIQKKVETIHDLLDKMESRCYDLEQKVDETLKENIGLKQKISQMGEAQQRIQNSMNDMEQYSRRNNVRIFGIKENEGENICEMIKSFAEEKLSITLEDEVIDRCHRVGRNYPGTSHRPILVKFTSYQHKQKLIKARRKLKATGIVIKEDLTQENAKLLHLTQKKEKVKNCWTIDGRIIALVKTSDQQETKININSSTDLLKL</sequence>
<dbReference type="EMBL" id="MRZV01000236">
    <property type="protein sequence ID" value="PIK54717.1"/>
    <property type="molecule type" value="Genomic_DNA"/>
</dbReference>
<name>A0A2G8L391_STIJA</name>
<dbReference type="InterPro" id="IPR004244">
    <property type="entry name" value="Transposase_22"/>
</dbReference>
<dbReference type="InterPro" id="IPR038077">
    <property type="entry name" value="Troponin_sf"/>
</dbReference>
<protein>
    <submittedName>
        <fullName evidence="2">Uncharacterized protein</fullName>
    </submittedName>
</protein>
<keyword evidence="1" id="KW-0175">Coiled coil</keyword>
<dbReference type="OrthoDB" id="10066957at2759"/>
<gene>
    <name evidence="2" type="ORF">BSL78_08363</name>
</gene>